<reference evidence="1" key="2">
    <citation type="submission" date="2021-04" db="EMBL/GenBank/DDBJ databases">
        <authorList>
            <person name="Gilroy R."/>
        </authorList>
    </citation>
    <scope>NUCLEOTIDE SEQUENCE</scope>
    <source>
        <strain evidence="1">F6-6636</strain>
    </source>
</reference>
<name>A0A948TJV2_9LACO</name>
<protein>
    <submittedName>
        <fullName evidence="1">Uncharacterized protein</fullName>
    </submittedName>
</protein>
<dbReference type="AlphaFoldDB" id="A0A948TJV2"/>
<gene>
    <name evidence="1" type="ORF">H9901_03485</name>
</gene>
<proteinExistence type="predicted"/>
<reference evidence="1" key="1">
    <citation type="journal article" date="2021" name="PeerJ">
        <title>Extensive microbial diversity within the chicken gut microbiome revealed by metagenomics and culture.</title>
        <authorList>
            <person name="Gilroy R."/>
            <person name="Ravi A."/>
            <person name="Getino M."/>
            <person name="Pursley I."/>
            <person name="Horton D.L."/>
            <person name="Alikhan N.F."/>
            <person name="Baker D."/>
            <person name="Gharbi K."/>
            <person name="Hall N."/>
            <person name="Watson M."/>
            <person name="Adriaenssens E.M."/>
            <person name="Foster-Nyarko E."/>
            <person name="Jarju S."/>
            <person name="Secka A."/>
            <person name="Antonio M."/>
            <person name="Oren A."/>
            <person name="Chaudhuri R.R."/>
            <person name="La Ragione R."/>
            <person name="Hildebrand F."/>
            <person name="Pallen M.J."/>
        </authorList>
    </citation>
    <scope>NUCLEOTIDE SEQUENCE</scope>
    <source>
        <strain evidence="1">F6-6636</strain>
    </source>
</reference>
<evidence type="ECO:0000313" key="1">
    <source>
        <dbReference type="EMBL" id="MBU3851742.1"/>
    </source>
</evidence>
<evidence type="ECO:0000313" key="2">
    <source>
        <dbReference type="Proteomes" id="UP000777303"/>
    </source>
</evidence>
<accession>A0A948TJV2</accession>
<comment type="caution">
    <text evidence="1">The sequence shown here is derived from an EMBL/GenBank/DDBJ whole genome shotgun (WGS) entry which is preliminary data.</text>
</comment>
<sequence length="56" mass="6682">MRFKRKSSRASDNEVVATHDFSQIVKQASEDRQHFKKVQAMFNKFKKTYSNNDKKD</sequence>
<organism evidence="1 2">
    <name type="scientific">Candidatus Paralactobacillus gallistercoris</name>
    <dbReference type="NCBI Taxonomy" id="2838724"/>
    <lineage>
        <taxon>Bacteria</taxon>
        <taxon>Bacillati</taxon>
        <taxon>Bacillota</taxon>
        <taxon>Bacilli</taxon>
        <taxon>Lactobacillales</taxon>
        <taxon>Lactobacillaceae</taxon>
        <taxon>Lactobacillus</taxon>
    </lineage>
</organism>
<dbReference type="Proteomes" id="UP000777303">
    <property type="component" value="Unassembled WGS sequence"/>
</dbReference>
<dbReference type="EMBL" id="JAHLFS010000047">
    <property type="protein sequence ID" value="MBU3851742.1"/>
    <property type="molecule type" value="Genomic_DNA"/>
</dbReference>